<feature type="transmembrane region" description="Helical" evidence="1">
    <location>
        <begin position="36"/>
        <end position="63"/>
    </location>
</feature>
<evidence type="ECO:0000313" key="3">
    <source>
        <dbReference type="EMBL" id="SZX77282.1"/>
    </source>
</evidence>
<name>A0A383WJ88_TETOB</name>
<feature type="transmembrane region" description="Helical" evidence="1">
    <location>
        <begin position="297"/>
        <end position="321"/>
    </location>
</feature>
<accession>A0A383WJ88</accession>
<dbReference type="AlphaFoldDB" id="A0A383WJ88"/>
<dbReference type="EMBL" id="FNXT01001280">
    <property type="protein sequence ID" value="SZX77282.1"/>
    <property type="molecule type" value="Genomic_DNA"/>
</dbReference>
<evidence type="ECO:0000256" key="1">
    <source>
        <dbReference type="SAM" id="Phobius"/>
    </source>
</evidence>
<gene>
    <name evidence="3" type="ORF">BQ4739_LOCUS17640</name>
    <name evidence="2" type="ORF">BQ4739_LOCUS8781</name>
</gene>
<keyword evidence="1" id="KW-0812">Transmembrane</keyword>
<sequence>MYTDDGGIGAGPVTAKAAASTTGFHSMRGSMRLQQLLRAAALAMMCVACLGLLAVMAADYWVASDLPLPTHPLIRRICGPLLESRRQRWFTENVKLPNTQMSVVQAALAAAVLGLCCKQRCWVLCETQPQPSQLVVTFGWMIVAMHSAKYLGELLLTNLSQNMPWMAVHHAVAMGILASAVWESKCISVALVMPYLLHELQGAGGTTLTNMGPVGQIGAKIYNTLMFIMLGWHLHCGAVQRITTMRVGTLIGVLMATNYASYCTELGTKYCLVHYDESLNAFYALAEGQRPWILKMWAGLVAFSIAVVALTCVVAAVCVVVERIRELWVCKKCGSRKQLLQLMWLRANCCGNLVAKVPSKVH</sequence>
<organism evidence="3 4">
    <name type="scientific">Tetradesmus obliquus</name>
    <name type="common">Green alga</name>
    <name type="synonym">Acutodesmus obliquus</name>
    <dbReference type="NCBI Taxonomy" id="3088"/>
    <lineage>
        <taxon>Eukaryota</taxon>
        <taxon>Viridiplantae</taxon>
        <taxon>Chlorophyta</taxon>
        <taxon>core chlorophytes</taxon>
        <taxon>Chlorophyceae</taxon>
        <taxon>CS clade</taxon>
        <taxon>Sphaeropleales</taxon>
        <taxon>Scenedesmaceae</taxon>
        <taxon>Tetradesmus</taxon>
    </lineage>
</organism>
<dbReference type="EMBL" id="FNXT01000859">
    <property type="protein sequence ID" value="SZX68431.1"/>
    <property type="molecule type" value="Genomic_DNA"/>
</dbReference>
<reference evidence="3 4" key="1">
    <citation type="submission" date="2016-10" db="EMBL/GenBank/DDBJ databases">
        <authorList>
            <person name="Cai Z."/>
        </authorList>
    </citation>
    <scope>NUCLEOTIDE SEQUENCE [LARGE SCALE GENOMIC DNA]</scope>
</reference>
<protein>
    <submittedName>
        <fullName evidence="3">Uncharacterized protein</fullName>
    </submittedName>
</protein>
<dbReference type="Proteomes" id="UP000256970">
    <property type="component" value="Unassembled WGS sequence"/>
</dbReference>
<proteinExistence type="predicted"/>
<evidence type="ECO:0000313" key="2">
    <source>
        <dbReference type="EMBL" id="SZX68431.1"/>
    </source>
</evidence>
<keyword evidence="1" id="KW-1133">Transmembrane helix</keyword>
<keyword evidence="1" id="KW-0472">Membrane</keyword>
<evidence type="ECO:0000313" key="4">
    <source>
        <dbReference type="Proteomes" id="UP000256970"/>
    </source>
</evidence>
<keyword evidence="4" id="KW-1185">Reference proteome</keyword>